<dbReference type="InterPro" id="IPR029071">
    <property type="entry name" value="Ubiquitin-like_domsf"/>
</dbReference>
<dbReference type="GO" id="GO:0006914">
    <property type="term" value="P:autophagy"/>
    <property type="evidence" value="ECO:0007669"/>
    <property type="project" value="UniProtKB-KW"/>
</dbReference>
<evidence type="ECO:0000313" key="8">
    <source>
        <dbReference type="Proteomes" id="UP000472272"/>
    </source>
</evidence>
<keyword evidence="8" id="KW-1185">Reference proteome</keyword>
<keyword evidence="3" id="KW-0472">Membrane</keyword>
<dbReference type="GeneTree" id="ENSGT00940000161852"/>
<keyword evidence="4 5" id="KW-0449">Lipoprotein</keyword>
<dbReference type="Proteomes" id="UP000472272">
    <property type="component" value="Chromosome 2"/>
</dbReference>
<dbReference type="Pfam" id="PF02991">
    <property type="entry name" value="ATG8"/>
    <property type="match status" value="1"/>
</dbReference>
<evidence type="ECO:0000256" key="2">
    <source>
        <dbReference type="ARBA" id="ARBA00007293"/>
    </source>
</evidence>
<feature type="lipid moiety-binding region" description="Phosphatidylserine amidated glycine; alternate" evidence="5">
    <location>
        <position position="82"/>
    </location>
</feature>
<comment type="similarity">
    <text evidence="2 6">Belongs to the ATG8 family.</text>
</comment>
<protein>
    <recommendedName>
        <fullName evidence="9">Autophagy-related protein</fullName>
    </recommendedName>
</protein>
<dbReference type="InterPro" id="IPR004241">
    <property type="entry name" value="Atg8-like"/>
</dbReference>
<dbReference type="PANTHER" id="PTHR10969">
    <property type="entry name" value="MICROTUBULE-ASSOCIATED PROTEINS 1A/1B LIGHT CHAIN 3-RELATED"/>
    <property type="match status" value="1"/>
</dbReference>
<evidence type="ECO:0000256" key="6">
    <source>
        <dbReference type="RuleBase" id="RU004384"/>
    </source>
</evidence>
<evidence type="ECO:0000256" key="3">
    <source>
        <dbReference type="ARBA" id="ARBA00023136"/>
    </source>
</evidence>
<accession>A0A670IGG4</accession>
<dbReference type="AlphaFoldDB" id="A0A670IGG4"/>
<reference evidence="7" key="2">
    <citation type="submission" date="2025-08" db="UniProtKB">
        <authorList>
            <consortium name="Ensembl"/>
        </authorList>
    </citation>
    <scope>IDENTIFICATION</scope>
</reference>
<evidence type="ECO:0008006" key="9">
    <source>
        <dbReference type="Google" id="ProtNLM"/>
    </source>
</evidence>
<proteinExistence type="inferred from homology"/>
<name>A0A670IGG4_PODMU</name>
<sequence length="86" mass="9703">MRAWGSHSYCKFPFIEHGTLNATLRNLEELIYGSQRATQAFYLLVDNKSLPCLSLTVAEVYEANKDDDGFLYITYASQDTFGDIGP</sequence>
<organism evidence="7 8">
    <name type="scientific">Podarcis muralis</name>
    <name type="common">Wall lizard</name>
    <name type="synonym">Lacerta muralis</name>
    <dbReference type="NCBI Taxonomy" id="64176"/>
    <lineage>
        <taxon>Eukaryota</taxon>
        <taxon>Metazoa</taxon>
        <taxon>Chordata</taxon>
        <taxon>Craniata</taxon>
        <taxon>Vertebrata</taxon>
        <taxon>Euteleostomi</taxon>
        <taxon>Lepidosauria</taxon>
        <taxon>Squamata</taxon>
        <taxon>Bifurcata</taxon>
        <taxon>Unidentata</taxon>
        <taxon>Episquamata</taxon>
        <taxon>Laterata</taxon>
        <taxon>Lacertibaenia</taxon>
        <taxon>Lacertidae</taxon>
        <taxon>Podarcis</taxon>
    </lineage>
</organism>
<keyword evidence="6" id="KW-0072">Autophagy</keyword>
<evidence type="ECO:0000256" key="5">
    <source>
        <dbReference type="PIRSR" id="PIRSR604241-50"/>
    </source>
</evidence>
<dbReference type="GO" id="GO:0016020">
    <property type="term" value="C:membrane"/>
    <property type="evidence" value="ECO:0007669"/>
    <property type="project" value="UniProtKB-SubCell"/>
</dbReference>
<comment type="subcellular location">
    <subcellularLocation>
        <location evidence="1">Membrane</location>
    </subcellularLocation>
</comment>
<dbReference type="Gene3D" id="3.10.20.90">
    <property type="entry name" value="Phosphatidylinositol 3-kinase Catalytic Subunit, Chain A, domain 1"/>
    <property type="match status" value="1"/>
</dbReference>
<reference evidence="7" key="3">
    <citation type="submission" date="2025-09" db="UniProtKB">
        <authorList>
            <consortium name="Ensembl"/>
        </authorList>
    </citation>
    <scope>IDENTIFICATION</scope>
</reference>
<evidence type="ECO:0000256" key="4">
    <source>
        <dbReference type="ARBA" id="ARBA00023288"/>
    </source>
</evidence>
<dbReference type="Ensembl" id="ENSPMRT00000011612.1">
    <property type="protein sequence ID" value="ENSPMRP00000010878.1"/>
    <property type="gene ID" value="ENSPMRG00000007236.1"/>
</dbReference>
<evidence type="ECO:0000313" key="7">
    <source>
        <dbReference type="Ensembl" id="ENSPMRP00000010878.1"/>
    </source>
</evidence>
<dbReference type="SUPFAM" id="SSF54236">
    <property type="entry name" value="Ubiquitin-like"/>
    <property type="match status" value="1"/>
</dbReference>
<reference evidence="7 8" key="1">
    <citation type="journal article" date="2019" name="Proc. Natl. Acad. Sci. U.S.A.">
        <title>Regulatory changes in pterin and carotenoid genes underlie balanced color polymorphisms in the wall lizard.</title>
        <authorList>
            <person name="Andrade P."/>
            <person name="Pinho C."/>
            <person name="Perez I de Lanuza G."/>
            <person name="Afonso S."/>
            <person name="Brejcha J."/>
            <person name="Rubin C.J."/>
            <person name="Wallerman O."/>
            <person name="Pereira P."/>
            <person name="Sabatino S.J."/>
            <person name="Bellati A."/>
            <person name="Pellitteri-Rosa D."/>
            <person name="Bosakova Z."/>
            <person name="Bunikis I."/>
            <person name="Carretero M.A."/>
            <person name="Feiner N."/>
            <person name="Marsik P."/>
            <person name="Pauperio F."/>
            <person name="Salvi D."/>
            <person name="Soler L."/>
            <person name="While G.M."/>
            <person name="Uller T."/>
            <person name="Font E."/>
            <person name="Andersson L."/>
            <person name="Carneiro M."/>
        </authorList>
    </citation>
    <scope>NUCLEOTIDE SEQUENCE</scope>
</reference>
<evidence type="ECO:0000256" key="1">
    <source>
        <dbReference type="ARBA" id="ARBA00004370"/>
    </source>
</evidence>